<dbReference type="SUPFAM" id="SSF143100">
    <property type="entry name" value="TTHA1013/TTHA0281-like"/>
    <property type="match status" value="1"/>
</dbReference>
<dbReference type="Gene3D" id="3.30.160.250">
    <property type="match status" value="1"/>
</dbReference>
<dbReference type="EMBL" id="CP061800">
    <property type="protein sequence ID" value="QTA90616.1"/>
    <property type="molecule type" value="Genomic_DNA"/>
</dbReference>
<dbReference type="AlphaFoldDB" id="A0A975BS11"/>
<proteinExistence type="predicted"/>
<evidence type="ECO:0008006" key="3">
    <source>
        <dbReference type="Google" id="ProtNLM"/>
    </source>
</evidence>
<sequence>MQNGKVSYINIVITVNDDGYLARCPGIQGAFAEGDTIEEAIFNCVDVLKMIADYRKERSETMNLDALQMTSDMQISVALPVNVS</sequence>
<evidence type="ECO:0000313" key="2">
    <source>
        <dbReference type="Proteomes" id="UP000663722"/>
    </source>
</evidence>
<accession>A0A975BS11</accession>
<keyword evidence="2" id="KW-1185">Reference proteome</keyword>
<organism evidence="1 2">
    <name type="scientific">Desulfonema magnum</name>
    <dbReference type="NCBI Taxonomy" id="45655"/>
    <lineage>
        <taxon>Bacteria</taxon>
        <taxon>Pseudomonadati</taxon>
        <taxon>Thermodesulfobacteriota</taxon>
        <taxon>Desulfobacteria</taxon>
        <taxon>Desulfobacterales</taxon>
        <taxon>Desulfococcaceae</taxon>
        <taxon>Desulfonema</taxon>
    </lineage>
</organism>
<dbReference type="InterPro" id="IPR035069">
    <property type="entry name" value="TTHA1013/TTHA0281-like"/>
</dbReference>
<reference evidence="1" key="1">
    <citation type="journal article" date="2021" name="Microb. Physiol.">
        <title>Proteogenomic Insights into the Physiology of Marine, Sulfate-Reducing, Filamentous Desulfonema limicola and Desulfonema magnum.</title>
        <authorList>
            <person name="Schnaars V."/>
            <person name="Wohlbrand L."/>
            <person name="Scheve S."/>
            <person name="Hinrichs C."/>
            <person name="Reinhardt R."/>
            <person name="Rabus R."/>
        </authorList>
    </citation>
    <scope>NUCLEOTIDE SEQUENCE</scope>
    <source>
        <strain evidence="1">4be13</strain>
    </source>
</reference>
<dbReference type="KEGG" id="dmm:dnm_066770"/>
<dbReference type="RefSeq" id="WP_207678733.1">
    <property type="nucleotide sequence ID" value="NZ_CP061800.1"/>
</dbReference>
<dbReference type="Proteomes" id="UP000663722">
    <property type="component" value="Chromosome"/>
</dbReference>
<gene>
    <name evidence="1" type="ORF">dnm_066770</name>
</gene>
<name>A0A975BS11_9BACT</name>
<protein>
    <recommendedName>
        <fullName evidence="3">Type II toxin-antitoxin system HicB family antitoxin</fullName>
    </recommendedName>
</protein>
<evidence type="ECO:0000313" key="1">
    <source>
        <dbReference type="EMBL" id="QTA90616.1"/>
    </source>
</evidence>